<dbReference type="EMBL" id="ADBJ01000028">
    <property type="protein sequence ID" value="EFA80818.1"/>
    <property type="molecule type" value="Genomic_DNA"/>
</dbReference>
<dbReference type="InParanoid" id="D3BD26"/>
<dbReference type="GeneID" id="31361888"/>
<dbReference type="AlphaFoldDB" id="D3BD26"/>
<protein>
    <submittedName>
        <fullName evidence="1">Uncharacterized protein</fullName>
    </submittedName>
</protein>
<keyword evidence="2" id="KW-1185">Reference proteome</keyword>
<comment type="caution">
    <text evidence="1">The sequence shown here is derived from an EMBL/GenBank/DDBJ whole genome shotgun (WGS) entry which is preliminary data.</text>
</comment>
<accession>D3BD26</accession>
<gene>
    <name evidence="1" type="ORF">PPL_06406</name>
</gene>
<name>D3BD26_HETP5</name>
<dbReference type="Proteomes" id="UP000001396">
    <property type="component" value="Unassembled WGS sequence"/>
</dbReference>
<sequence>MLYKNLNISFGKFNQSSINPMNNEIYSHGTGISINQGTNTLEASYRKFSSKVGKFG</sequence>
<reference evidence="1 2" key="1">
    <citation type="journal article" date="2011" name="Genome Res.">
        <title>Phylogeny-wide analysis of social amoeba genomes highlights ancient origins for complex intercellular communication.</title>
        <authorList>
            <person name="Heidel A.J."/>
            <person name="Lawal H.M."/>
            <person name="Felder M."/>
            <person name="Schilde C."/>
            <person name="Helps N.R."/>
            <person name="Tunggal B."/>
            <person name="Rivero F."/>
            <person name="John U."/>
            <person name="Schleicher M."/>
            <person name="Eichinger L."/>
            <person name="Platzer M."/>
            <person name="Noegel A.A."/>
            <person name="Schaap P."/>
            <person name="Gloeckner G."/>
        </authorList>
    </citation>
    <scope>NUCLEOTIDE SEQUENCE [LARGE SCALE GENOMIC DNA]</scope>
    <source>
        <strain evidence="2">ATCC 26659 / Pp 5 / PN500</strain>
    </source>
</reference>
<dbReference type="RefSeq" id="XP_020432937.1">
    <property type="nucleotide sequence ID" value="XM_020577263.1"/>
</dbReference>
<organism evidence="1 2">
    <name type="scientific">Heterostelium pallidum (strain ATCC 26659 / Pp 5 / PN500)</name>
    <name type="common">Cellular slime mold</name>
    <name type="synonym">Polysphondylium pallidum</name>
    <dbReference type="NCBI Taxonomy" id="670386"/>
    <lineage>
        <taxon>Eukaryota</taxon>
        <taxon>Amoebozoa</taxon>
        <taxon>Evosea</taxon>
        <taxon>Eumycetozoa</taxon>
        <taxon>Dictyostelia</taxon>
        <taxon>Acytosteliales</taxon>
        <taxon>Acytosteliaceae</taxon>
        <taxon>Heterostelium</taxon>
    </lineage>
</organism>
<proteinExistence type="predicted"/>
<evidence type="ECO:0000313" key="1">
    <source>
        <dbReference type="EMBL" id="EFA80818.1"/>
    </source>
</evidence>
<evidence type="ECO:0000313" key="2">
    <source>
        <dbReference type="Proteomes" id="UP000001396"/>
    </source>
</evidence>